<protein>
    <recommendedName>
        <fullName evidence="3">Terminase small subunit</fullName>
    </recommendedName>
</protein>
<dbReference type="Proteomes" id="UP001464387">
    <property type="component" value="Unassembled WGS sequence"/>
</dbReference>
<evidence type="ECO:0008006" key="3">
    <source>
        <dbReference type="Google" id="ProtNLM"/>
    </source>
</evidence>
<comment type="caution">
    <text evidence="1">The sequence shown here is derived from an EMBL/GenBank/DDBJ whole genome shotgun (WGS) entry which is preliminary data.</text>
</comment>
<proteinExistence type="predicted"/>
<gene>
    <name evidence="1" type="ORF">NKI33_05540</name>
</gene>
<evidence type="ECO:0000313" key="2">
    <source>
        <dbReference type="Proteomes" id="UP001464387"/>
    </source>
</evidence>
<organism evidence="1 2">
    <name type="scientific">Mesorhizobium opportunistum</name>
    <dbReference type="NCBI Taxonomy" id="593909"/>
    <lineage>
        <taxon>Bacteria</taxon>
        <taxon>Pseudomonadati</taxon>
        <taxon>Pseudomonadota</taxon>
        <taxon>Alphaproteobacteria</taxon>
        <taxon>Hyphomicrobiales</taxon>
        <taxon>Phyllobacteriaceae</taxon>
        <taxon>Mesorhizobium</taxon>
    </lineage>
</organism>
<keyword evidence="2" id="KW-1185">Reference proteome</keyword>
<name>A0ABV1YBB1_9HYPH</name>
<sequence length="163" mass="18369">MAKTAAEYQRAYRERKAELAKQAGDPTDKISARPFSEYVENDGNWTVIQEVLDCVGVTPPAFGADKDDQWREEWGEPYRASIGRAERMVGAFLDAASGLADAIARYKRKEIDRAIADLEASDITAPAIKKKALAEIVRLNRIRDQLDKQVRWSLPQWKTTGEN</sequence>
<reference evidence="1 2" key="1">
    <citation type="journal article" date="2024" name="Proc. Natl. Acad. Sci. U.S.A.">
        <title>The evolutionary genomics of adaptation to stress in wild rhizobium bacteria.</title>
        <authorList>
            <person name="Kehlet-Delgado H."/>
            <person name="Montoya A.P."/>
            <person name="Jensen K.T."/>
            <person name="Wendlandt C.E."/>
            <person name="Dexheimer C."/>
            <person name="Roberts M."/>
            <person name="Torres Martinez L."/>
            <person name="Friesen M.L."/>
            <person name="Griffitts J.S."/>
            <person name="Porter S.S."/>
        </authorList>
    </citation>
    <scope>NUCLEOTIDE SEQUENCE [LARGE SCALE GENOMIC DNA]</scope>
    <source>
        <strain evidence="1 2">M0729</strain>
    </source>
</reference>
<dbReference type="EMBL" id="JAMYPJ010000005">
    <property type="protein sequence ID" value="MER8932424.1"/>
    <property type="molecule type" value="Genomic_DNA"/>
</dbReference>
<dbReference type="RefSeq" id="WP_352567874.1">
    <property type="nucleotide sequence ID" value="NZ_JAMYMY010000004.1"/>
</dbReference>
<evidence type="ECO:0000313" key="1">
    <source>
        <dbReference type="EMBL" id="MER8932424.1"/>
    </source>
</evidence>
<accession>A0ABV1YBB1</accession>